<gene>
    <name evidence="6" type="ordered locus">SCATT_23680</name>
</gene>
<dbReference type="RefSeq" id="WP_014143129.1">
    <property type="nucleotide sequence ID" value="NC_016111.1"/>
</dbReference>
<dbReference type="InterPro" id="IPR009057">
    <property type="entry name" value="Homeodomain-like_sf"/>
</dbReference>
<evidence type="ECO:0000256" key="1">
    <source>
        <dbReference type="ARBA" id="ARBA00023015"/>
    </source>
</evidence>
<dbReference type="Gene3D" id="1.10.357.10">
    <property type="entry name" value="Tetracycline Repressor, domain 2"/>
    <property type="match status" value="1"/>
</dbReference>
<dbReference type="PATRIC" id="fig|1003195.11.peg.3895"/>
<dbReference type="GO" id="GO:0003700">
    <property type="term" value="F:DNA-binding transcription factor activity"/>
    <property type="evidence" value="ECO:0007669"/>
    <property type="project" value="TreeGrafter"/>
</dbReference>
<dbReference type="AlphaFoldDB" id="F8K0Q2"/>
<accession>F8K0Q2</accession>
<dbReference type="Gene3D" id="1.10.10.60">
    <property type="entry name" value="Homeodomain-like"/>
    <property type="match status" value="1"/>
</dbReference>
<reference evidence="7" key="1">
    <citation type="submission" date="2011-12" db="EMBL/GenBank/DDBJ databases">
        <title>Complete genome sequence of Streptomyces cattleya strain DSM 46488.</title>
        <authorList>
            <person name="Ou H.-Y."/>
            <person name="Li P."/>
            <person name="Zhao C."/>
            <person name="O'Hagan D."/>
            <person name="Deng Z."/>
        </authorList>
    </citation>
    <scope>NUCLEOTIDE SEQUENCE [LARGE SCALE GENOMIC DNA]</scope>
    <source>
        <strain evidence="7">ATCC 35852 / DSM 46488 / JCM 4925 / NBRC 14057 / NRRL 8057</strain>
    </source>
</reference>
<evidence type="ECO:0000313" key="6">
    <source>
        <dbReference type="EMBL" id="AEW94739.1"/>
    </source>
</evidence>
<dbReference type="KEGG" id="sct:SCAT_2383"/>
<feature type="domain" description="HTH tetR-type" evidence="5">
    <location>
        <begin position="10"/>
        <end position="70"/>
    </location>
</feature>
<evidence type="ECO:0000313" key="7">
    <source>
        <dbReference type="Proteomes" id="UP000007842"/>
    </source>
</evidence>
<dbReference type="eggNOG" id="COG1309">
    <property type="taxonomic scope" value="Bacteria"/>
</dbReference>
<dbReference type="KEGG" id="scy:SCATT_23680"/>
<dbReference type="SUPFAM" id="SSF46689">
    <property type="entry name" value="Homeodomain-like"/>
    <property type="match status" value="1"/>
</dbReference>
<evidence type="ECO:0000256" key="2">
    <source>
        <dbReference type="ARBA" id="ARBA00023125"/>
    </source>
</evidence>
<dbReference type="InterPro" id="IPR001647">
    <property type="entry name" value="HTH_TetR"/>
</dbReference>
<keyword evidence="3" id="KW-0804">Transcription</keyword>
<feature type="DNA-binding region" description="H-T-H motif" evidence="4">
    <location>
        <begin position="33"/>
        <end position="52"/>
    </location>
</feature>
<dbReference type="EMBL" id="CP003219">
    <property type="protein sequence ID" value="AEW94739.1"/>
    <property type="molecule type" value="Genomic_DNA"/>
</dbReference>
<accession>G8WRX9</accession>
<organism evidence="6 7">
    <name type="scientific">Streptantibioticus cattleyicolor (strain ATCC 35852 / DSM 46488 / JCM 4925 / NBRC 14057 / NRRL 8057)</name>
    <name type="common">Streptomyces cattleya</name>
    <dbReference type="NCBI Taxonomy" id="1003195"/>
    <lineage>
        <taxon>Bacteria</taxon>
        <taxon>Bacillati</taxon>
        <taxon>Actinomycetota</taxon>
        <taxon>Actinomycetes</taxon>
        <taxon>Kitasatosporales</taxon>
        <taxon>Streptomycetaceae</taxon>
        <taxon>Streptantibioticus</taxon>
    </lineage>
</organism>
<protein>
    <submittedName>
        <fullName evidence="6">Putative transcriptional regulator, TetR family</fullName>
    </submittedName>
</protein>
<dbReference type="PROSITE" id="PS50977">
    <property type="entry name" value="HTH_TETR_2"/>
    <property type="match status" value="1"/>
</dbReference>
<dbReference type="OrthoDB" id="155497at2"/>
<keyword evidence="2 4" id="KW-0238">DNA-binding</keyword>
<evidence type="ECO:0000256" key="3">
    <source>
        <dbReference type="ARBA" id="ARBA00023163"/>
    </source>
</evidence>
<proteinExistence type="predicted"/>
<dbReference type="PANTHER" id="PTHR30055:SF234">
    <property type="entry name" value="HTH-TYPE TRANSCRIPTIONAL REGULATOR BETI"/>
    <property type="match status" value="1"/>
</dbReference>
<dbReference type="InterPro" id="IPR050109">
    <property type="entry name" value="HTH-type_TetR-like_transc_reg"/>
</dbReference>
<dbReference type="Pfam" id="PF00440">
    <property type="entry name" value="TetR_N"/>
    <property type="match status" value="1"/>
</dbReference>
<dbReference type="STRING" id="1003195.SCATT_23680"/>
<dbReference type="GO" id="GO:0000976">
    <property type="term" value="F:transcription cis-regulatory region binding"/>
    <property type="evidence" value="ECO:0007669"/>
    <property type="project" value="TreeGrafter"/>
</dbReference>
<dbReference type="InterPro" id="IPR041347">
    <property type="entry name" value="MftR_C"/>
</dbReference>
<dbReference type="PRINTS" id="PR00455">
    <property type="entry name" value="HTHTETR"/>
</dbReference>
<dbReference type="Proteomes" id="UP000007842">
    <property type="component" value="Chromosome"/>
</dbReference>
<keyword evidence="1" id="KW-0805">Transcription regulation</keyword>
<name>F8K0Q2_STREN</name>
<sequence>MAQLRELKKRQTRTTISHVATRMFMERGFERTTIAEIAQAAGVSKMTVTNYFPRKEDLFFDAYDEVVNGPSRTVAGRAEGESALTALRRAYLDGIERRDPLYGNYGPDFVRLIDESPALQARLREIYDQQEEALAATLAEEAGEGASWLEIRLAAAQLAGVQRVLFNEAHRRLLAGDSEEEFYRGLAEAARRAYAMLEPVLGGYAVR</sequence>
<evidence type="ECO:0000256" key="4">
    <source>
        <dbReference type="PROSITE-ProRule" id="PRU00335"/>
    </source>
</evidence>
<dbReference type="HOGENOM" id="CLU_069356_2_0_11"/>
<keyword evidence="7" id="KW-1185">Reference proteome</keyword>
<dbReference type="PANTHER" id="PTHR30055">
    <property type="entry name" value="HTH-TYPE TRANSCRIPTIONAL REGULATOR RUTR"/>
    <property type="match status" value="1"/>
</dbReference>
<evidence type="ECO:0000259" key="5">
    <source>
        <dbReference type="PROSITE" id="PS50977"/>
    </source>
</evidence>
<dbReference type="Pfam" id="PF17754">
    <property type="entry name" value="TetR_C_14"/>
    <property type="match status" value="1"/>
</dbReference>